<dbReference type="EnsemblFungi" id="PTTG_07032-t43_1">
    <property type="protein sequence ID" value="PTTG_07032-t43_1-p1"/>
    <property type="gene ID" value="PTTG_07032"/>
</dbReference>
<feature type="compositionally biased region" description="Basic and acidic residues" evidence="1">
    <location>
        <begin position="69"/>
        <end position="81"/>
    </location>
</feature>
<evidence type="ECO:0000256" key="1">
    <source>
        <dbReference type="SAM" id="MobiDB-lite"/>
    </source>
</evidence>
<reference evidence="3 4" key="3">
    <citation type="journal article" date="2017" name="G3 (Bethesda)">
        <title>Comparative analysis highlights variable genome content of wheat rusts and divergence of the mating loci.</title>
        <authorList>
            <person name="Cuomo C.A."/>
            <person name="Bakkeren G."/>
            <person name="Khalil H.B."/>
            <person name="Panwar V."/>
            <person name="Joly D."/>
            <person name="Linning R."/>
            <person name="Sakthikumar S."/>
            <person name="Song X."/>
            <person name="Adiconis X."/>
            <person name="Fan L."/>
            <person name="Goldberg J.M."/>
            <person name="Levin J.Z."/>
            <person name="Young S."/>
            <person name="Zeng Q."/>
            <person name="Anikster Y."/>
            <person name="Bruce M."/>
            <person name="Wang M."/>
            <person name="Yin C."/>
            <person name="McCallum B."/>
            <person name="Szabo L.J."/>
            <person name="Hulbert S."/>
            <person name="Chen X."/>
            <person name="Fellers J.P."/>
        </authorList>
    </citation>
    <scope>NUCLEOTIDE SEQUENCE</scope>
    <source>
        <strain evidence="3">isolate 1-1 / race 1 (BBBD)</strain>
        <strain evidence="4">Isolate 1-1 / race 1 (BBBD)</strain>
    </source>
</reference>
<reference evidence="2" key="1">
    <citation type="submission" date="2009-11" db="EMBL/GenBank/DDBJ databases">
        <authorList>
            <consortium name="The Broad Institute Genome Sequencing Platform"/>
            <person name="Ward D."/>
            <person name="Feldgarden M."/>
            <person name="Earl A."/>
            <person name="Young S.K."/>
            <person name="Zeng Q."/>
            <person name="Koehrsen M."/>
            <person name="Alvarado L."/>
            <person name="Berlin A."/>
            <person name="Bochicchio J."/>
            <person name="Borenstein D."/>
            <person name="Chapman S.B."/>
            <person name="Chen Z."/>
            <person name="Engels R."/>
            <person name="Freedman E."/>
            <person name="Gellesch M."/>
            <person name="Goldberg J."/>
            <person name="Griggs A."/>
            <person name="Gujja S."/>
            <person name="Heilman E."/>
            <person name="Heiman D."/>
            <person name="Hepburn T."/>
            <person name="Howarth C."/>
            <person name="Jen D."/>
            <person name="Larson L."/>
            <person name="Lewis B."/>
            <person name="Mehta T."/>
            <person name="Park D."/>
            <person name="Pearson M."/>
            <person name="Roberts A."/>
            <person name="Saif S."/>
            <person name="Shea T."/>
            <person name="Shenoy N."/>
            <person name="Sisk P."/>
            <person name="Stolte C."/>
            <person name="Sykes S."/>
            <person name="Thomson T."/>
            <person name="Walk T."/>
            <person name="White J."/>
            <person name="Yandava C."/>
            <person name="Izard J."/>
            <person name="Baranova O.V."/>
            <person name="Blanton J.M."/>
            <person name="Tanner A.C."/>
            <person name="Dewhirst F.E."/>
            <person name="Haas B."/>
            <person name="Nusbaum C."/>
            <person name="Birren B."/>
        </authorList>
    </citation>
    <scope>NUCLEOTIDE SEQUENCE [LARGE SCALE GENOMIC DNA]</scope>
    <source>
        <strain evidence="2">1-1 BBBD Race 1</strain>
    </source>
</reference>
<dbReference type="AlphaFoldDB" id="A0A180GEU0"/>
<accession>A0A180GEU0</accession>
<dbReference type="Proteomes" id="UP000005240">
    <property type="component" value="Unassembled WGS sequence"/>
</dbReference>
<dbReference type="VEuPathDB" id="FungiDB:PTTG_07032"/>
<evidence type="ECO:0000313" key="2">
    <source>
        <dbReference type="EMBL" id="OAV90968.1"/>
    </source>
</evidence>
<name>A0A180GEU0_PUCT1</name>
<protein>
    <submittedName>
        <fullName evidence="2 3">Uncharacterized protein</fullName>
    </submittedName>
</protein>
<dbReference type="OrthoDB" id="2504543at2759"/>
<proteinExistence type="predicted"/>
<reference evidence="2" key="2">
    <citation type="submission" date="2016-05" db="EMBL/GenBank/DDBJ databases">
        <title>Comparative analysis highlights variable genome content of wheat rusts and divergence of the mating loci.</title>
        <authorList>
            <person name="Cuomo C.A."/>
            <person name="Bakkeren G."/>
            <person name="Szabo L."/>
            <person name="Khalil H."/>
            <person name="Joly D."/>
            <person name="Goldberg J."/>
            <person name="Young S."/>
            <person name="Zeng Q."/>
            <person name="Fellers J."/>
        </authorList>
    </citation>
    <scope>NUCLEOTIDE SEQUENCE [LARGE SCALE GENOMIC DNA]</scope>
    <source>
        <strain evidence="2">1-1 BBBD Race 1</strain>
    </source>
</reference>
<organism evidence="2">
    <name type="scientific">Puccinia triticina (isolate 1-1 / race 1 (BBBD))</name>
    <name type="common">Brown leaf rust fungus</name>
    <dbReference type="NCBI Taxonomy" id="630390"/>
    <lineage>
        <taxon>Eukaryota</taxon>
        <taxon>Fungi</taxon>
        <taxon>Dikarya</taxon>
        <taxon>Basidiomycota</taxon>
        <taxon>Pucciniomycotina</taxon>
        <taxon>Pucciniomycetes</taxon>
        <taxon>Pucciniales</taxon>
        <taxon>Pucciniaceae</taxon>
        <taxon>Puccinia</taxon>
    </lineage>
</organism>
<keyword evidence="4" id="KW-1185">Reference proteome</keyword>
<gene>
    <name evidence="2" type="ORF">PTTG_07032</name>
</gene>
<sequence>MPTLTSLVSYLYVALSLTSPHIEVNGAPLDQRDIIINPSFHEFKPLRRRASYKALLARSPQETTASATEVKKATSKTDKKQNKNALNEAGRNDAKELRRAASDLLKATNNVDQDVLIIQNPNSSAEEIKKAAEDALKNEEAEDFPREALASVALDPAAAQGALAVVRDQGPTVVQAFKEIHKNAEDKAKVREELAKVTLARLQVVPANLALIGDIPGGSRRLISKVAIGPSQQAIGKNITDATQKKTVEEQQKNLASQTKIVDEQMSIIQKEGSKPEEIEQAAKKALVQEAGEEFARIVLASAATDPKGAMAALAEVRQNGPSKVVHGLKLIESNAKDPAAVKKAADLVVEGRKHVVPANLKLIELSGGSASSNTSVGTGSASADVAKDTKIALATALPTTGAAATTAAGATTAALTSADPAKEAKEVLTAALTSANPGAALAALKDATGTKI</sequence>
<dbReference type="EMBL" id="ADAS02000090">
    <property type="protein sequence ID" value="OAV90968.1"/>
    <property type="molecule type" value="Genomic_DNA"/>
</dbReference>
<evidence type="ECO:0000313" key="4">
    <source>
        <dbReference type="Proteomes" id="UP000005240"/>
    </source>
</evidence>
<reference evidence="3" key="4">
    <citation type="submission" date="2025-05" db="UniProtKB">
        <authorList>
            <consortium name="EnsemblFungi"/>
        </authorList>
    </citation>
    <scope>IDENTIFICATION</scope>
    <source>
        <strain evidence="3">isolate 1-1 / race 1 (BBBD)</strain>
    </source>
</reference>
<feature type="region of interest" description="Disordered" evidence="1">
    <location>
        <begin position="57"/>
        <end position="94"/>
    </location>
</feature>
<evidence type="ECO:0000313" key="3">
    <source>
        <dbReference type="EnsemblFungi" id="PTTG_07032-t43_1-p1"/>
    </source>
</evidence>